<proteinExistence type="predicted"/>
<feature type="domain" description="Transcription regulator PadR N-terminal" evidence="1">
    <location>
        <begin position="53"/>
        <end position="122"/>
    </location>
</feature>
<evidence type="ECO:0000313" key="4">
    <source>
        <dbReference type="Proteomes" id="UP000065734"/>
    </source>
</evidence>
<dbReference type="Pfam" id="PF03551">
    <property type="entry name" value="PadR"/>
    <property type="match status" value="1"/>
</dbReference>
<dbReference type="InterPro" id="IPR036388">
    <property type="entry name" value="WH-like_DNA-bd_sf"/>
</dbReference>
<reference evidence="3" key="2">
    <citation type="submission" date="2015-11" db="EMBL/GenBank/DDBJ databases">
        <authorList>
            <person name="Zhang Y."/>
            <person name="Guo Z."/>
        </authorList>
    </citation>
    <scope>NUCLEOTIDE SEQUENCE</scope>
    <source>
        <strain evidence="3">1</strain>
    </source>
</reference>
<protein>
    <submittedName>
        <fullName evidence="2 3">Transcriptional regulator</fullName>
    </submittedName>
</protein>
<sequence>MFKSRFDGLGGGHGRMRRGFADDHATLGEPGHGRGRGGRLGRLFAHGDLHLVVLHLIAERPRHGYELIKSIEAAVNGAYSPSPGTIYPALTLLEEQGFVDVGHSDGSKKLYTVTDAGRAYLNANRATVEAMLVRMAEVGASRAEVPAPVIRAMENLKLALRMRMERVPLTDEAARAIADALDRAVADIERT</sequence>
<gene>
    <name evidence="3" type="primary">yqjI</name>
    <name evidence="2" type="ORF">BV133_2627</name>
    <name evidence="3" type="ORF">BVIRIDIS_15510</name>
</gene>
<dbReference type="PANTHER" id="PTHR43252">
    <property type="entry name" value="TRANSCRIPTIONAL REGULATOR YQJI"/>
    <property type="match status" value="1"/>
</dbReference>
<dbReference type="PATRIC" id="fig|1079.6.peg.2183"/>
<dbReference type="Proteomes" id="UP000065734">
    <property type="component" value="Chromosome I"/>
</dbReference>
<dbReference type="PANTHER" id="PTHR43252:SF7">
    <property type="entry name" value="TRANSCRIPTIONAL REGULATOR YQJI"/>
    <property type="match status" value="1"/>
</dbReference>
<evidence type="ECO:0000313" key="2">
    <source>
        <dbReference type="EMBL" id="BAS00221.1"/>
    </source>
</evidence>
<evidence type="ECO:0000259" key="1">
    <source>
        <dbReference type="Pfam" id="PF03551"/>
    </source>
</evidence>
<dbReference type="AlphaFoldDB" id="A0A0H5BDD7"/>
<dbReference type="EMBL" id="LN907867">
    <property type="protein sequence ID" value="CUU42538.1"/>
    <property type="molecule type" value="Genomic_DNA"/>
</dbReference>
<dbReference type="OrthoDB" id="9814826at2"/>
<dbReference type="InterPro" id="IPR036390">
    <property type="entry name" value="WH_DNA-bd_sf"/>
</dbReference>
<reference evidence="2" key="1">
    <citation type="journal article" date="2015" name="Genome Announc.">
        <title>Complete Genome Sequence of the Bacteriochlorophyll b-Producing Photosynthetic Bacterium Blastochloris viridis.</title>
        <authorList>
            <person name="Tsukatani Y."/>
            <person name="Hirose Y."/>
            <person name="Harada J."/>
            <person name="Misawa N."/>
            <person name="Mori K."/>
            <person name="Inoue K."/>
            <person name="Tamiaki H."/>
        </authorList>
    </citation>
    <scope>NUCLEOTIDE SEQUENCE [LARGE SCALE GENOMIC DNA]</scope>
    <source>
        <strain evidence="2">DSM 133</strain>
    </source>
</reference>
<dbReference type="Gene3D" id="1.10.10.10">
    <property type="entry name" value="Winged helix-like DNA-binding domain superfamily/Winged helix DNA-binding domain"/>
    <property type="match status" value="1"/>
</dbReference>
<dbReference type="STRING" id="1079.BVIR_2106"/>
<dbReference type="SUPFAM" id="SSF46785">
    <property type="entry name" value="Winged helix' DNA-binding domain"/>
    <property type="match status" value="1"/>
</dbReference>
<evidence type="ECO:0000313" key="3">
    <source>
        <dbReference type="EMBL" id="CUU42538.1"/>
    </source>
</evidence>
<dbReference type="RefSeq" id="WP_082416978.1">
    <property type="nucleotide sequence ID" value="NZ_AP014854.2"/>
</dbReference>
<accession>A0A0H5BDD7</accession>
<reference evidence="4" key="3">
    <citation type="journal article" date="2016" name="Genome Announc.">
        <title>Revised genome sequence of the purple photosynthetic bacterium Blastochloris viridis.</title>
        <authorList>
            <person name="Liu L.N."/>
            <person name="Faulkner M."/>
            <person name="Liu X."/>
            <person name="Huang F."/>
            <person name="Darby A.C."/>
            <person name="Hall N."/>
        </authorList>
    </citation>
    <scope>NUCLEOTIDE SEQUENCE [LARGE SCALE GENOMIC DNA]</scope>
    <source>
        <strain evidence="4">ATCC 19567 / DSM 133 / F</strain>
    </source>
</reference>
<name>A0A0H5BDD7_BLAVI</name>
<keyword evidence="4" id="KW-1185">Reference proteome</keyword>
<organism evidence="3 4">
    <name type="scientific">Blastochloris viridis</name>
    <name type="common">Rhodopseudomonas viridis</name>
    <dbReference type="NCBI Taxonomy" id="1079"/>
    <lineage>
        <taxon>Bacteria</taxon>
        <taxon>Pseudomonadati</taxon>
        <taxon>Pseudomonadota</taxon>
        <taxon>Alphaproteobacteria</taxon>
        <taxon>Hyphomicrobiales</taxon>
        <taxon>Blastochloridaceae</taxon>
        <taxon>Blastochloris</taxon>
    </lineage>
</organism>
<dbReference type="KEGG" id="bvr:BVIR_2106"/>
<dbReference type="EMBL" id="AP014854">
    <property type="protein sequence ID" value="BAS00221.1"/>
    <property type="molecule type" value="Genomic_DNA"/>
</dbReference>
<dbReference type="InterPro" id="IPR005149">
    <property type="entry name" value="Tscrpt_reg_PadR_N"/>
</dbReference>